<gene>
    <name evidence="1" type="ORF">DYBT9623_03283</name>
</gene>
<evidence type="ECO:0000313" key="1">
    <source>
        <dbReference type="EMBL" id="CAG5070883.1"/>
    </source>
</evidence>
<evidence type="ECO:0008006" key="3">
    <source>
        <dbReference type="Google" id="ProtNLM"/>
    </source>
</evidence>
<sequence>MLAWLFVKSLFYFALLNRFVMKRNFLILMITGILAAACLPSFAQAPKKIPADKQRALQWKPEKGQYYFSHSLVFDYQNKADNTSGKLKIYLDPVSGAICFRKESSFGEHGKGFDFVIAFPDGKYIFCGADDAGKKMRIVEMVKEVKPNAETKAEQQENFTTYCIPTGNKRVDFGLESLEYDLTYATSDTKDKIWLTKTPFSSYTIYGIEFVESAVSLPVSFDYLHLLTSDLLVTEINSKDLILKLTSLEKDPFLANIKGYPEVKVAD</sequence>
<dbReference type="Proteomes" id="UP000679725">
    <property type="component" value="Unassembled WGS sequence"/>
</dbReference>
<accession>A0ABM8USP1</accession>
<keyword evidence="2" id="KW-1185">Reference proteome</keyword>
<evidence type="ECO:0000313" key="2">
    <source>
        <dbReference type="Proteomes" id="UP000679725"/>
    </source>
</evidence>
<organism evidence="1 2">
    <name type="scientific">Dyadobacter linearis</name>
    <dbReference type="NCBI Taxonomy" id="2823330"/>
    <lineage>
        <taxon>Bacteria</taxon>
        <taxon>Pseudomonadati</taxon>
        <taxon>Bacteroidota</taxon>
        <taxon>Cytophagia</taxon>
        <taxon>Cytophagales</taxon>
        <taxon>Spirosomataceae</taxon>
        <taxon>Dyadobacter</taxon>
    </lineage>
</organism>
<name>A0ABM8USP1_9BACT</name>
<dbReference type="EMBL" id="CAJRAU010000004">
    <property type="protein sequence ID" value="CAG5070883.1"/>
    <property type="molecule type" value="Genomic_DNA"/>
</dbReference>
<reference evidence="1 2" key="1">
    <citation type="submission" date="2021-04" db="EMBL/GenBank/DDBJ databases">
        <authorList>
            <person name="Rodrigo-Torres L."/>
            <person name="Arahal R. D."/>
            <person name="Lucena T."/>
        </authorList>
    </citation>
    <scope>NUCLEOTIDE SEQUENCE [LARGE SCALE GENOMIC DNA]</scope>
    <source>
        <strain evidence="1 2">CECT 9623</strain>
    </source>
</reference>
<comment type="caution">
    <text evidence="1">The sequence shown here is derived from an EMBL/GenBank/DDBJ whole genome shotgun (WGS) entry which is preliminary data.</text>
</comment>
<proteinExistence type="predicted"/>
<protein>
    <recommendedName>
        <fullName evidence="3">DUF4412 domain-containing protein</fullName>
    </recommendedName>
</protein>